<dbReference type="OrthoDB" id="9148135at2"/>
<reference evidence="2" key="1">
    <citation type="submission" date="2018-05" db="EMBL/GenBank/DDBJ databases">
        <authorList>
            <person name="Deangelis K."/>
            <person name="Huntemann M."/>
            <person name="Clum A."/>
            <person name="Pillay M."/>
            <person name="Palaniappan K."/>
            <person name="Varghese N."/>
            <person name="Mikhailova N."/>
            <person name="Stamatis D."/>
            <person name="Reddy T."/>
            <person name="Daum C."/>
            <person name="Shapiro N."/>
            <person name="Ivanova N."/>
            <person name="Kyrpides N."/>
            <person name="Woyke T."/>
        </authorList>
    </citation>
    <scope>NUCLEOTIDE SEQUENCE [LARGE SCALE GENOMIC DNA]</scope>
    <source>
        <strain evidence="2">GAS496</strain>
    </source>
</reference>
<evidence type="ECO:0000313" key="2">
    <source>
        <dbReference type="Proteomes" id="UP000247781"/>
    </source>
</evidence>
<dbReference type="GO" id="GO:0003677">
    <property type="term" value="F:DNA binding"/>
    <property type="evidence" value="ECO:0007669"/>
    <property type="project" value="UniProtKB-KW"/>
</dbReference>
<comment type="caution">
    <text evidence="1">The sequence shown here is derived from an EMBL/GenBank/DDBJ whole genome shotgun (WGS) entry which is preliminary data.</text>
</comment>
<evidence type="ECO:0000313" key="1">
    <source>
        <dbReference type="EMBL" id="PXX12050.1"/>
    </source>
</evidence>
<protein>
    <submittedName>
        <fullName evidence="1">Winged helix DNA-binding protein</fullName>
    </submittedName>
</protein>
<dbReference type="Pfam" id="PF06224">
    <property type="entry name" value="AlkZ-like"/>
    <property type="match status" value="1"/>
</dbReference>
<accession>A0A318HLT6</accession>
<dbReference type="EMBL" id="QJJU01000002">
    <property type="protein sequence ID" value="PXX12050.1"/>
    <property type="molecule type" value="Genomic_DNA"/>
</dbReference>
<keyword evidence="1" id="KW-0238">DNA-binding</keyword>
<name>A0A318HLT6_9MYCO</name>
<dbReference type="RefSeq" id="WP_110314702.1">
    <property type="nucleotide sequence ID" value="NZ_QJJU01000002.1"/>
</dbReference>
<reference evidence="1 2" key="2">
    <citation type="submission" date="2018-06" db="EMBL/GenBank/DDBJ databases">
        <title>Sequencing of bacterial isolates from soil warming experiment in Harvard Forest, Massachusetts, USA.</title>
        <authorList>
            <person name="Deangelis K.PhD."/>
        </authorList>
    </citation>
    <scope>NUCLEOTIDE SEQUENCE [LARGE SCALE GENOMIC DNA]</scope>
    <source>
        <strain evidence="1 2">GAS496</strain>
    </source>
</reference>
<dbReference type="PANTHER" id="PTHR38479">
    <property type="entry name" value="LMO0824 PROTEIN"/>
    <property type="match status" value="1"/>
</dbReference>
<dbReference type="InterPro" id="IPR009351">
    <property type="entry name" value="AlkZ-like"/>
</dbReference>
<dbReference type="Proteomes" id="UP000247781">
    <property type="component" value="Unassembled WGS sequence"/>
</dbReference>
<dbReference type="PANTHER" id="PTHR38479:SF2">
    <property type="entry name" value="WINGED HELIX DNA-BINDING DOMAIN-CONTAINING PROTEIN"/>
    <property type="match status" value="1"/>
</dbReference>
<dbReference type="AlphaFoldDB" id="A0A318HLT6"/>
<proteinExistence type="predicted"/>
<gene>
    <name evidence="1" type="ORF">C8E89_102174</name>
</gene>
<keyword evidence="2" id="KW-1185">Reference proteome</keyword>
<organism evidence="1 2">
    <name type="scientific">Mycolicibacterium moriokaense</name>
    <dbReference type="NCBI Taxonomy" id="39691"/>
    <lineage>
        <taxon>Bacteria</taxon>
        <taxon>Bacillati</taxon>
        <taxon>Actinomycetota</taxon>
        <taxon>Actinomycetes</taxon>
        <taxon>Mycobacteriales</taxon>
        <taxon>Mycobacteriaceae</taxon>
        <taxon>Mycolicibacterium</taxon>
    </lineage>
</organism>
<sequence length="363" mass="39785">MTLSLRALNRATLARQLLLSRSPMSALDAIEHLVGMQAQAPFAPYYGLWSRLDRFTGDELSGLLTSRKAARIVLMRGTIHLVTAKDCHRLRPLVQPVLDRMLKANATHGRPLAAVDVSAVVEAARMLLDTEALTPGEIGARLAEQWPDTPPGSLAEAARSLLPLVQVPPRAVWQRSGQVRLTTATAWLGKPRRKPMTIDEIVLRYLAAFGPATVTDVQTWSGLSRLGEVVDRLELIIFKSEGGQTLYDISDAPRPDPDTPAPVRLVAPFDNILLSHVDRTRVISDENRKRLFSGKNGVFPGTVLVDGFVAGTWELVGKGESTSMRVHPYLRLKRGVLDAVTSEANRLLECAFEVTDPEVTITA</sequence>